<dbReference type="GO" id="GO:0007162">
    <property type="term" value="P:negative regulation of cell adhesion"/>
    <property type="evidence" value="ECO:0007669"/>
    <property type="project" value="TreeGrafter"/>
</dbReference>
<dbReference type="Pfam" id="PF01403">
    <property type="entry name" value="Sema"/>
    <property type="match status" value="1"/>
</dbReference>
<evidence type="ECO:0000256" key="6">
    <source>
        <dbReference type="ARBA" id="ARBA00022729"/>
    </source>
</evidence>
<dbReference type="InterPro" id="IPR002909">
    <property type="entry name" value="IPT_dom"/>
</dbReference>
<dbReference type="Pfam" id="PF01437">
    <property type="entry name" value="PSI"/>
    <property type="match status" value="1"/>
</dbReference>
<dbReference type="GO" id="GO:0008360">
    <property type="term" value="P:regulation of cell shape"/>
    <property type="evidence" value="ECO:0007669"/>
    <property type="project" value="TreeGrafter"/>
</dbReference>
<feature type="compositionally biased region" description="Basic and acidic residues" evidence="13">
    <location>
        <begin position="1193"/>
        <end position="1205"/>
    </location>
</feature>
<dbReference type="InterPro" id="IPR041362">
    <property type="entry name" value="TIG2_plexin"/>
</dbReference>
<dbReference type="Pfam" id="PF01833">
    <property type="entry name" value="TIG"/>
    <property type="match status" value="2"/>
</dbReference>
<dbReference type="GO" id="GO:0005886">
    <property type="term" value="C:plasma membrane"/>
    <property type="evidence" value="ECO:0007669"/>
    <property type="project" value="UniProtKB-SubCell"/>
</dbReference>
<comment type="subcellular location">
    <subcellularLocation>
        <location evidence="1">Cell membrane</location>
        <topology evidence="1">Single-pass type I membrane protein</topology>
    </subcellularLocation>
</comment>
<evidence type="ECO:0000256" key="11">
    <source>
        <dbReference type="ARBA" id="ARBA00023180"/>
    </source>
</evidence>
<dbReference type="STRING" id="307972.A0A2G8JQT8"/>
<dbReference type="InterPro" id="IPR016201">
    <property type="entry name" value="PSI"/>
</dbReference>
<comment type="caution">
    <text evidence="12">Lacks conserved residue(s) required for the propagation of feature annotation.</text>
</comment>
<dbReference type="SMART" id="SM00423">
    <property type="entry name" value="PSI"/>
    <property type="match status" value="3"/>
</dbReference>
<dbReference type="GO" id="GO:0030334">
    <property type="term" value="P:regulation of cell migration"/>
    <property type="evidence" value="ECO:0007669"/>
    <property type="project" value="TreeGrafter"/>
</dbReference>
<accession>A0A2G8JQT8</accession>
<evidence type="ECO:0000256" key="1">
    <source>
        <dbReference type="ARBA" id="ARBA00004251"/>
    </source>
</evidence>
<comment type="similarity">
    <text evidence="2">Belongs to the plexin family.</text>
</comment>
<dbReference type="Gene3D" id="2.60.40.10">
    <property type="entry name" value="Immunoglobulins"/>
    <property type="match status" value="4"/>
</dbReference>
<keyword evidence="3" id="KW-1003">Cell membrane</keyword>
<dbReference type="InterPro" id="IPR031148">
    <property type="entry name" value="Plexin"/>
</dbReference>
<sequence length="1482" mass="164262">MELKCRTVFIFLYILYFFKGTKHFCFGSLDAYNLNSFPVNSETSLNHFTASEDGSSIYIGGVGRLYRLSRDLSEQTSVSTQDNSGNNTNKILSIVPQPVDKLLSCGSGLNGTCQLRNLDDLTYTKDETLSSLKVTEDQNPAIGLVVTHPAGVDVNLALYVAQNIRGASPISANCLSRSDGICQMGDNRRTSQFASRVSDNFLIRYVASFSYNNYTYFFASQLQDATDTDSYIVPKLSRVCQTDSSSLMDGFTEITLECRGVNNTLYSIVQSSQVVDGQLFAVFVKNNEDESFDLASQSALCIYEMKNLIEKFEDATTDCSCERNGGSINSNNNYLIGAQCRVAGAVQCNDVGSQLPCTTTLLARYPERAPGLGPIRGEVVFEHSGETFTSILVTKTMVKTASQNVAFIGSQEGHLLKVRFDVANALSGVVYEQLELQSSVLSDTWISNDTESIMVLTERKLIELSVTNCSQYQTCDECIKPGSIGGDPYCGWCTLEKRCTRFNDCDGSDDSERWLPFNEDECVTVSASPEHLPVDVTTDRNVTLTVTHLPTNENYFCHFGNFMSEAFVVIEGNQLVCQSPDVDNLPNIPVGEDAVEVELSLSSSEYNITFVSIPYYFFDCNRITGCVDCSTSWDCNWCVDDFTCSFQRDPLCGDVIIESDYCPMLETGDTFIPNGLNSEIIFFVQTPTASTNISNKEYECVVGYEGIETISKATVSDMNEDNFTVTCEETQYTYTAEEQTVNASLNLRWKEREVYIDGTNNVILYKCSVDRPDCSRCLSNITTPPVLMCIWCSSQSLCAVIENCNQGIQKVCTAQPQITLIEPTSGPFEGGTLVQINGTDLGQRFSDIEEVKLAEVLCDHGRYEDQYIVGESVTCTAGFSVVKMGLVSVELTDGRISQGSITFSYSDPELTSFFPAIGPASGGSLITINGTDLDTGRDIEAFVGSEPCSITTIQPDYIKCINVNSTVNSSHTVMMRFDNHSRSLDGTEFIYILDPEVSDVDPKRSIFSFVKLLMLARCFVLLRALTSLKQERKRADEAGGLVDVGFIMDGVTELLTWSIDNEETFQYVQDPEYDQFEGGVSEYDGSPSYLVLSMSRNPLKCINCSMFRPGRAWDEHDLCPKCRSCTRRDPCLVCIKFTPAQWQDIDLWLEGLRSKLQGRLDSIPSAIGAPEVPGITGDREEEGVVEREVEESGQERAEGEKEKGEIGVAYKIPKTRERKRYSPISDESSDSSDDGYRRSKRRRRSPRRRQEEEPAWFQTHRPATAPAGAKDVHGSRRGTGPYQPRIDHGPATGPGPGRSGLQSVGESFRLGGRRGAHRSRSSRLRSYGGQLWHNYEPEEAPVTGGALPQELITRAADIFRRHLGFEEPETQPQKAGRVSKLTATGEASYKPKTTIPVDATCYDRFEAIANKTKWTAFPARADRAVRVPDEAGRIYLDAQPSPGGQGEIKSRTRGLIHTRVQDPGPEEARRAFGRWTWQPVRA</sequence>
<feature type="region of interest" description="Disordered" evidence="13">
    <location>
        <begin position="1167"/>
        <end position="1322"/>
    </location>
</feature>
<dbReference type="InterPro" id="IPR041019">
    <property type="entry name" value="TIG1_plexin"/>
</dbReference>
<dbReference type="PROSITE" id="PS51004">
    <property type="entry name" value="SEMA"/>
    <property type="match status" value="1"/>
</dbReference>
<comment type="caution">
    <text evidence="15">The sequence shown here is derived from an EMBL/GenBank/DDBJ whole genome shotgun (WGS) entry which is preliminary data.</text>
</comment>
<dbReference type="SMART" id="SM00630">
    <property type="entry name" value="Sema"/>
    <property type="match status" value="1"/>
</dbReference>
<evidence type="ECO:0000313" key="15">
    <source>
        <dbReference type="EMBL" id="PIK38089.1"/>
    </source>
</evidence>
<name>A0A2G8JQT8_STIJA</name>
<protein>
    <submittedName>
        <fullName evidence="15">Putative plexin-B1-like</fullName>
    </submittedName>
</protein>
<keyword evidence="11" id="KW-0325">Glycoprotein</keyword>
<dbReference type="PANTHER" id="PTHR22625:SF44">
    <property type="entry name" value="PLEXIN-B"/>
    <property type="match status" value="1"/>
</dbReference>
<dbReference type="InterPro" id="IPR001627">
    <property type="entry name" value="Semap_dom"/>
</dbReference>
<gene>
    <name evidence="15" type="ORF">BSL78_25079</name>
</gene>
<keyword evidence="4" id="KW-0597">Phosphoprotein</keyword>
<dbReference type="InterPro" id="IPR002165">
    <property type="entry name" value="Plexin_repeat"/>
</dbReference>
<evidence type="ECO:0000313" key="16">
    <source>
        <dbReference type="Proteomes" id="UP000230750"/>
    </source>
</evidence>
<keyword evidence="10" id="KW-1015">Disulfide bond</keyword>
<dbReference type="InterPro" id="IPR036352">
    <property type="entry name" value="Semap_dom_sf"/>
</dbReference>
<keyword evidence="5" id="KW-0812">Transmembrane</keyword>
<dbReference type="InterPro" id="IPR013783">
    <property type="entry name" value="Ig-like_fold"/>
</dbReference>
<evidence type="ECO:0000256" key="4">
    <source>
        <dbReference type="ARBA" id="ARBA00022553"/>
    </source>
</evidence>
<dbReference type="SUPFAM" id="SSF101912">
    <property type="entry name" value="Sema domain"/>
    <property type="match status" value="1"/>
</dbReference>
<keyword evidence="7" id="KW-0677">Repeat</keyword>
<dbReference type="SMART" id="SM00429">
    <property type="entry name" value="IPT"/>
    <property type="match status" value="2"/>
</dbReference>
<dbReference type="InterPro" id="IPR014756">
    <property type="entry name" value="Ig_E-set"/>
</dbReference>
<dbReference type="FunFam" id="2.60.40.10:FF:000131">
    <property type="entry name" value="Plexin A2"/>
    <property type="match status" value="1"/>
</dbReference>
<proteinExistence type="inferred from homology"/>
<evidence type="ECO:0000256" key="3">
    <source>
        <dbReference type="ARBA" id="ARBA00022475"/>
    </source>
</evidence>
<feature type="region of interest" description="Disordered" evidence="13">
    <location>
        <begin position="1435"/>
        <end position="1454"/>
    </location>
</feature>
<evidence type="ECO:0000256" key="7">
    <source>
        <dbReference type="ARBA" id="ARBA00022737"/>
    </source>
</evidence>
<dbReference type="Gene3D" id="2.130.10.10">
    <property type="entry name" value="YVTN repeat-like/Quinoprotein amine dehydrogenase"/>
    <property type="match status" value="1"/>
</dbReference>
<evidence type="ECO:0000256" key="8">
    <source>
        <dbReference type="ARBA" id="ARBA00022989"/>
    </source>
</evidence>
<feature type="compositionally biased region" description="Basic residues" evidence="13">
    <location>
        <begin position="1311"/>
        <end position="1322"/>
    </location>
</feature>
<evidence type="ECO:0000256" key="10">
    <source>
        <dbReference type="ARBA" id="ARBA00023157"/>
    </source>
</evidence>
<dbReference type="SUPFAM" id="SSF81296">
    <property type="entry name" value="E set domains"/>
    <property type="match status" value="2"/>
</dbReference>
<dbReference type="Pfam" id="PF17960">
    <property type="entry name" value="TIG_plexin"/>
    <property type="match status" value="1"/>
</dbReference>
<feature type="compositionally biased region" description="Basic residues" evidence="13">
    <location>
        <begin position="1238"/>
        <end position="1247"/>
    </location>
</feature>
<dbReference type="GO" id="GO:0050772">
    <property type="term" value="P:positive regulation of axonogenesis"/>
    <property type="evidence" value="ECO:0007669"/>
    <property type="project" value="TreeGrafter"/>
</dbReference>
<dbReference type="SUPFAM" id="SSF103575">
    <property type="entry name" value="Plexin repeat"/>
    <property type="match status" value="1"/>
</dbReference>
<dbReference type="Pfam" id="PF18020">
    <property type="entry name" value="TIG_2"/>
    <property type="match status" value="1"/>
</dbReference>
<evidence type="ECO:0000259" key="14">
    <source>
        <dbReference type="PROSITE" id="PS51004"/>
    </source>
</evidence>
<evidence type="ECO:0000256" key="5">
    <source>
        <dbReference type="ARBA" id="ARBA00022692"/>
    </source>
</evidence>
<dbReference type="InterPro" id="IPR015943">
    <property type="entry name" value="WD40/YVTN_repeat-like_dom_sf"/>
</dbReference>
<reference evidence="15 16" key="1">
    <citation type="journal article" date="2017" name="PLoS Biol.">
        <title>The sea cucumber genome provides insights into morphological evolution and visceral regeneration.</title>
        <authorList>
            <person name="Zhang X."/>
            <person name="Sun L."/>
            <person name="Yuan J."/>
            <person name="Sun Y."/>
            <person name="Gao Y."/>
            <person name="Zhang L."/>
            <person name="Li S."/>
            <person name="Dai H."/>
            <person name="Hamel J.F."/>
            <person name="Liu C."/>
            <person name="Yu Y."/>
            <person name="Liu S."/>
            <person name="Lin W."/>
            <person name="Guo K."/>
            <person name="Jin S."/>
            <person name="Xu P."/>
            <person name="Storey K.B."/>
            <person name="Huan P."/>
            <person name="Zhang T."/>
            <person name="Zhou Y."/>
            <person name="Zhang J."/>
            <person name="Lin C."/>
            <person name="Li X."/>
            <person name="Xing L."/>
            <person name="Huo D."/>
            <person name="Sun M."/>
            <person name="Wang L."/>
            <person name="Mercier A."/>
            <person name="Li F."/>
            <person name="Yang H."/>
            <person name="Xiang J."/>
        </authorList>
    </citation>
    <scope>NUCLEOTIDE SEQUENCE [LARGE SCALE GENOMIC DNA]</scope>
    <source>
        <strain evidence="15">Shaxun</strain>
        <tissue evidence="15">Muscle</tissue>
    </source>
</reference>
<dbReference type="OrthoDB" id="125363at2759"/>
<keyword evidence="16" id="KW-1185">Reference proteome</keyword>
<keyword evidence="6" id="KW-0732">Signal</keyword>
<dbReference type="EMBL" id="MRZV01001407">
    <property type="protein sequence ID" value="PIK38089.1"/>
    <property type="molecule type" value="Genomic_DNA"/>
</dbReference>
<feature type="domain" description="Sema" evidence="14">
    <location>
        <begin position="21"/>
        <end position="466"/>
    </location>
</feature>
<dbReference type="GO" id="GO:0017154">
    <property type="term" value="F:semaphorin receptor activity"/>
    <property type="evidence" value="ECO:0007669"/>
    <property type="project" value="InterPro"/>
</dbReference>
<keyword evidence="8" id="KW-1133">Transmembrane helix</keyword>
<evidence type="ECO:0000256" key="9">
    <source>
        <dbReference type="ARBA" id="ARBA00023136"/>
    </source>
</evidence>
<dbReference type="GO" id="GO:0002116">
    <property type="term" value="C:semaphorin receptor complex"/>
    <property type="evidence" value="ECO:0007669"/>
    <property type="project" value="TreeGrafter"/>
</dbReference>
<evidence type="ECO:0000256" key="13">
    <source>
        <dbReference type="SAM" id="MobiDB-lite"/>
    </source>
</evidence>
<dbReference type="PANTHER" id="PTHR22625">
    <property type="entry name" value="PLEXIN"/>
    <property type="match status" value="1"/>
</dbReference>
<organism evidence="15 16">
    <name type="scientific">Stichopus japonicus</name>
    <name type="common">Sea cucumber</name>
    <dbReference type="NCBI Taxonomy" id="307972"/>
    <lineage>
        <taxon>Eukaryota</taxon>
        <taxon>Metazoa</taxon>
        <taxon>Echinodermata</taxon>
        <taxon>Eleutherozoa</taxon>
        <taxon>Echinozoa</taxon>
        <taxon>Holothuroidea</taxon>
        <taxon>Aspidochirotacea</taxon>
        <taxon>Aspidochirotida</taxon>
        <taxon>Stichopodidae</taxon>
        <taxon>Apostichopus</taxon>
    </lineage>
</organism>
<dbReference type="Proteomes" id="UP000230750">
    <property type="component" value="Unassembled WGS sequence"/>
</dbReference>
<evidence type="ECO:0000256" key="12">
    <source>
        <dbReference type="PROSITE-ProRule" id="PRU00352"/>
    </source>
</evidence>
<evidence type="ECO:0000256" key="2">
    <source>
        <dbReference type="ARBA" id="ARBA00010297"/>
    </source>
</evidence>
<keyword evidence="9" id="KW-0472">Membrane</keyword>